<dbReference type="CDD" id="cd04859">
    <property type="entry name" value="Prim_Pol"/>
    <property type="match status" value="1"/>
</dbReference>
<evidence type="ECO:0000313" key="4">
    <source>
        <dbReference type="Proteomes" id="UP001190466"/>
    </source>
</evidence>
<organism evidence="3 4">
    <name type="scientific">[Mycobacterium] wendilense</name>
    <dbReference type="NCBI Taxonomy" id="3064284"/>
    <lineage>
        <taxon>Bacteria</taxon>
        <taxon>Bacillati</taxon>
        <taxon>Actinomycetota</taxon>
        <taxon>Actinomycetes</taxon>
        <taxon>Mycobacteriales</taxon>
        <taxon>Mycobacteriaceae</taxon>
        <taxon>Mycolicibacter</taxon>
    </lineage>
</organism>
<reference evidence="3 4" key="1">
    <citation type="submission" date="2023-08" db="EMBL/GenBank/DDBJ databases">
        <authorList>
            <person name="Folkvardsen B D."/>
            <person name="Norman A."/>
        </authorList>
    </citation>
    <scope>NUCLEOTIDE SEQUENCE [LARGE SCALE GENOMIC DNA]</scope>
    <source>
        <strain evidence="3 4">Mu0050</strain>
    </source>
</reference>
<feature type="domain" description="Primase C-terminal 1" evidence="1">
    <location>
        <begin position="192"/>
        <end position="254"/>
    </location>
</feature>
<dbReference type="InterPro" id="IPR015330">
    <property type="entry name" value="DNA_primase/pol_bifunc_N"/>
</dbReference>
<feature type="domain" description="DNA primase/polymerase bifunctional N-terminal" evidence="2">
    <location>
        <begin position="19"/>
        <end position="165"/>
    </location>
</feature>
<dbReference type="Pfam" id="PF09250">
    <property type="entry name" value="Prim-Pol"/>
    <property type="match status" value="1"/>
</dbReference>
<dbReference type="RefSeq" id="WP_316513786.1">
    <property type="nucleotide sequence ID" value="NZ_OY726395.1"/>
</dbReference>
<sequence>MTTTTEGAGPTRAGVPADLETMLEHGFSVGPLDGKIPLTKHGVQDFTRDPDVIAAWAKRHPGCNWGCTQTGVVALDVDPRNGGTVSALSLGPEHATLTSRTGGGGWHFFYRHTGPVRGKIPSLPGIDVKVGGKGYLVAPGSIHPVTGKPYRLHRDGPIADLPEHLLALIAQPTFAAPTGPAPASGDRWDGLIQTVAEAQEGNRNGTLFWAAARAAADSAPAAVYSALAAAAHQIGLDTTEIQRTIASARRKAAS</sequence>
<dbReference type="InterPro" id="IPR014820">
    <property type="entry name" value="PriCT_1"/>
</dbReference>
<accession>A0ABN9NT67</accession>
<evidence type="ECO:0000313" key="3">
    <source>
        <dbReference type="EMBL" id="CAJ1578987.1"/>
    </source>
</evidence>
<protein>
    <submittedName>
        <fullName evidence="3">Bifunctional DNA primase/polymerase</fullName>
    </submittedName>
</protein>
<dbReference type="Proteomes" id="UP001190466">
    <property type="component" value="Chromosome"/>
</dbReference>
<name>A0ABN9NT67_9MYCO</name>
<dbReference type="EMBL" id="OY726395">
    <property type="protein sequence ID" value="CAJ1578987.1"/>
    <property type="molecule type" value="Genomic_DNA"/>
</dbReference>
<dbReference type="SMART" id="SM00942">
    <property type="entry name" value="PriCT_1"/>
    <property type="match status" value="1"/>
</dbReference>
<evidence type="ECO:0000259" key="2">
    <source>
        <dbReference type="SMART" id="SM00943"/>
    </source>
</evidence>
<evidence type="ECO:0000259" key="1">
    <source>
        <dbReference type="SMART" id="SM00942"/>
    </source>
</evidence>
<dbReference type="SUPFAM" id="SSF56747">
    <property type="entry name" value="Prim-pol domain"/>
    <property type="match status" value="1"/>
</dbReference>
<dbReference type="SMART" id="SM00943">
    <property type="entry name" value="Prim-Pol"/>
    <property type="match status" value="1"/>
</dbReference>
<proteinExistence type="predicted"/>
<keyword evidence="4" id="KW-1185">Reference proteome</keyword>
<gene>
    <name evidence="3" type="ORF">MU0050_000280</name>
</gene>